<comment type="caution">
    <text evidence="3">The sequence shown here is derived from an EMBL/GenBank/DDBJ whole genome shotgun (WGS) entry which is preliminary data.</text>
</comment>
<keyword evidence="1" id="KW-0732">Signal</keyword>
<evidence type="ECO:0000256" key="1">
    <source>
        <dbReference type="SAM" id="SignalP"/>
    </source>
</evidence>
<dbReference type="EMBL" id="JABXJJ020000032">
    <property type="protein sequence ID" value="MDI5972417.1"/>
    <property type="molecule type" value="Genomic_DNA"/>
</dbReference>
<dbReference type="Pfam" id="PF14016">
    <property type="entry name" value="DUF4232"/>
    <property type="match status" value="1"/>
</dbReference>
<dbReference type="AlphaFoldDB" id="A0AA90KAR2"/>
<proteinExistence type="predicted"/>
<sequence>MRTLMTAMAAASVVVLAGAGVATAAAPAAHVTAAKTSPCQPGTLAAHTVGDQYETSTFGTLLQVTNHGTRSCTVSGYAGLGLEGAGHKAVRMTVKHGSTEFTHNSGTRAITLKPGASAWADLAWTNTGDDSANAKYLQISPSGSNSHSTVAFSHLIDNGALTETAWSTSKPTIAG</sequence>
<name>A0AA90KAR2_9ACTN</name>
<evidence type="ECO:0000313" key="3">
    <source>
        <dbReference type="EMBL" id="MDI5972417.1"/>
    </source>
</evidence>
<gene>
    <name evidence="3" type="ORF">POF50_024275</name>
</gene>
<evidence type="ECO:0000259" key="2">
    <source>
        <dbReference type="Pfam" id="PF14016"/>
    </source>
</evidence>
<feature type="chain" id="PRO_5041722412" evidence="1">
    <location>
        <begin position="25"/>
        <end position="175"/>
    </location>
</feature>
<reference evidence="3" key="1">
    <citation type="submission" date="2023-05" db="EMBL/GenBank/DDBJ databases">
        <title>Streptantibioticus silvisoli sp. nov., acidotolerant actinomycetes 1 from pine litter.</title>
        <authorList>
            <person name="Swiecimska M."/>
            <person name="Golinska P."/>
            <person name="Sangal V."/>
            <person name="Wachnowicz B."/>
            <person name="Goodfellow M."/>
        </authorList>
    </citation>
    <scope>NUCLEOTIDE SEQUENCE</scope>
    <source>
        <strain evidence="3">SL13</strain>
    </source>
</reference>
<dbReference type="RefSeq" id="WP_271313897.1">
    <property type="nucleotide sequence ID" value="NZ_JABXJJ020000032.1"/>
</dbReference>
<feature type="domain" description="DUF4232" evidence="2">
    <location>
        <begin position="39"/>
        <end position="166"/>
    </location>
</feature>
<accession>A0AA90KAR2</accession>
<dbReference type="InterPro" id="IPR025326">
    <property type="entry name" value="DUF4232"/>
</dbReference>
<feature type="signal peptide" evidence="1">
    <location>
        <begin position="1"/>
        <end position="24"/>
    </location>
</feature>
<protein>
    <submittedName>
        <fullName evidence="3">DUF4232 domain-containing protein</fullName>
    </submittedName>
</protein>
<organism evidence="3">
    <name type="scientific">Streptantibioticus silvisoli</name>
    <dbReference type="NCBI Taxonomy" id="2705255"/>
    <lineage>
        <taxon>Bacteria</taxon>
        <taxon>Bacillati</taxon>
        <taxon>Actinomycetota</taxon>
        <taxon>Actinomycetes</taxon>
        <taxon>Kitasatosporales</taxon>
        <taxon>Streptomycetaceae</taxon>
        <taxon>Streptantibioticus</taxon>
    </lineage>
</organism>